<dbReference type="Proteomes" id="UP000186601">
    <property type="component" value="Unassembled WGS sequence"/>
</dbReference>
<comment type="caution">
    <text evidence="1">The sequence shown here is derived from an EMBL/GenBank/DDBJ whole genome shotgun (WGS) entry which is preliminary data.</text>
</comment>
<organism evidence="1 2">
    <name type="scientific">Hermanssonia centrifuga</name>
    <dbReference type="NCBI Taxonomy" id="98765"/>
    <lineage>
        <taxon>Eukaryota</taxon>
        <taxon>Fungi</taxon>
        <taxon>Dikarya</taxon>
        <taxon>Basidiomycota</taxon>
        <taxon>Agaricomycotina</taxon>
        <taxon>Agaricomycetes</taxon>
        <taxon>Polyporales</taxon>
        <taxon>Meruliaceae</taxon>
        <taxon>Hermanssonia</taxon>
    </lineage>
</organism>
<keyword evidence="2" id="KW-1185">Reference proteome</keyword>
<sequence>MGQLDPYPLRLPAYRSSYRLRFHPYPRTTPSRIEDRYMTTVDLRTAGDDVVVEEVPMFNMSNAHDTEEDAECDTILLREALFRNVHVAHQGLGRVTFATLVVDLALAVKRGCKRVLAREKFRSSQVSTENLNA</sequence>
<accession>A0A2R6NV22</accession>
<reference evidence="1 2" key="1">
    <citation type="submission" date="2018-02" db="EMBL/GenBank/DDBJ databases">
        <title>Genome sequence of the basidiomycete white-rot fungus Phlebia centrifuga.</title>
        <authorList>
            <person name="Granchi Z."/>
            <person name="Peng M."/>
            <person name="de Vries R.P."/>
            <person name="Hilden K."/>
            <person name="Makela M.R."/>
            <person name="Grigoriev I."/>
            <person name="Riley R."/>
        </authorList>
    </citation>
    <scope>NUCLEOTIDE SEQUENCE [LARGE SCALE GENOMIC DNA]</scope>
    <source>
        <strain evidence="1 2">FBCC195</strain>
    </source>
</reference>
<dbReference type="AlphaFoldDB" id="A0A2R6NV22"/>
<dbReference type="EMBL" id="MLYV02000798">
    <property type="protein sequence ID" value="PSR77346.1"/>
    <property type="molecule type" value="Genomic_DNA"/>
</dbReference>
<evidence type="ECO:0000313" key="1">
    <source>
        <dbReference type="EMBL" id="PSR77346.1"/>
    </source>
</evidence>
<gene>
    <name evidence="1" type="ORF">PHLCEN_2v7947</name>
</gene>
<name>A0A2R6NV22_9APHY</name>
<evidence type="ECO:0000313" key="2">
    <source>
        <dbReference type="Proteomes" id="UP000186601"/>
    </source>
</evidence>
<protein>
    <submittedName>
        <fullName evidence="1">Uncharacterized protein</fullName>
    </submittedName>
</protein>
<dbReference type="OrthoDB" id="2637024at2759"/>
<proteinExistence type="predicted"/>